<organism evidence="13 14">
    <name type="scientific">Bacillus gobiensis</name>
    <dbReference type="NCBI Taxonomy" id="1441095"/>
    <lineage>
        <taxon>Bacteria</taxon>
        <taxon>Bacillati</taxon>
        <taxon>Bacillota</taxon>
        <taxon>Bacilli</taxon>
        <taxon>Bacillales</taxon>
        <taxon>Bacillaceae</taxon>
        <taxon>Bacillus</taxon>
    </lineage>
</organism>
<dbReference type="InterPro" id="IPR000577">
    <property type="entry name" value="Carb_kinase_FGGY"/>
</dbReference>
<dbReference type="InterPro" id="IPR006000">
    <property type="entry name" value="Xylulokinase"/>
</dbReference>
<evidence type="ECO:0000259" key="12">
    <source>
        <dbReference type="Pfam" id="PF02782"/>
    </source>
</evidence>
<evidence type="ECO:0000256" key="1">
    <source>
        <dbReference type="ARBA" id="ARBA00009156"/>
    </source>
</evidence>
<dbReference type="GO" id="GO:0004856">
    <property type="term" value="F:D-xylulokinase activity"/>
    <property type="evidence" value="ECO:0007669"/>
    <property type="project" value="UniProtKB-UniRule"/>
</dbReference>
<keyword evidence="2 8" id="KW-0859">Xylose metabolism</keyword>
<keyword evidence="7 8" id="KW-0119">Carbohydrate metabolism</keyword>
<evidence type="ECO:0000256" key="10">
    <source>
        <dbReference type="RuleBase" id="RU364073"/>
    </source>
</evidence>
<dbReference type="HAMAP" id="MF_02220">
    <property type="entry name" value="XylB"/>
    <property type="match status" value="1"/>
</dbReference>
<keyword evidence="6 8" id="KW-0067">ATP-binding</keyword>
<feature type="domain" description="Carbohydrate kinase FGGY N-terminal" evidence="11">
    <location>
        <begin position="3"/>
        <end position="244"/>
    </location>
</feature>
<evidence type="ECO:0000256" key="3">
    <source>
        <dbReference type="ARBA" id="ARBA00022679"/>
    </source>
</evidence>
<protein>
    <recommendedName>
        <fullName evidence="8 10">Xylulose kinase</fullName>
        <shortName evidence="8 10">Xylulokinase</shortName>
        <ecNumber evidence="8 10">2.7.1.17</ecNumber>
    </recommendedName>
</protein>
<keyword evidence="14" id="KW-1185">Reference proteome</keyword>
<accession>A0A0M3R8T6</accession>
<dbReference type="Proteomes" id="UP000067625">
    <property type="component" value="Chromosome"/>
</dbReference>
<dbReference type="NCBIfam" id="TIGR01312">
    <property type="entry name" value="XylB"/>
    <property type="match status" value="1"/>
</dbReference>
<keyword evidence="5 8" id="KW-0418">Kinase</keyword>
<evidence type="ECO:0000256" key="4">
    <source>
        <dbReference type="ARBA" id="ARBA00022741"/>
    </source>
</evidence>
<evidence type="ECO:0000259" key="11">
    <source>
        <dbReference type="Pfam" id="PF00370"/>
    </source>
</evidence>
<dbReference type="InterPro" id="IPR018483">
    <property type="entry name" value="Carb_kinase_FGGY_CS"/>
</dbReference>
<name>A0A0M3R8T6_9BACI</name>
<feature type="binding site" evidence="8">
    <location>
        <begin position="78"/>
        <end position="79"/>
    </location>
    <ligand>
        <name>substrate</name>
    </ligand>
</feature>
<feature type="active site" description="Proton acceptor" evidence="8">
    <location>
        <position position="237"/>
    </location>
</feature>
<dbReference type="GO" id="GO:0005524">
    <property type="term" value="F:ATP binding"/>
    <property type="evidence" value="ECO:0007669"/>
    <property type="project" value="UniProtKB-UniRule"/>
</dbReference>
<dbReference type="InterPro" id="IPR050406">
    <property type="entry name" value="FGGY_Carb_Kinase"/>
</dbReference>
<evidence type="ECO:0000256" key="6">
    <source>
        <dbReference type="ARBA" id="ARBA00022840"/>
    </source>
</evidence>
<sequence length="487" mass="54271">MVFLGIDIGSGGTKAILLDKEGKPVQSAEISYSFDVPQEGWTEHDPEKWWKASVSALRELFETNDPSKVEAIGVSGQMHSSVLLDSDHNVIRKAILWNDQRTAQECEDVLTQIGEEKFRSLTMNTLFPGFTLPKIMWLKNNEPEHYNRLSTVFMPKDYINFKLTGMIATEVTDASGTGVFDVYHRQWNRTIIDELGLNPEWFPQVFESTDIVGRLKSSVAKATGMKEGIPVVAGAADNAAAAVGNGVYEEGKGLVSVGTSGVVLMPIKNKPEREFLLKTNPSLHIFCHALPNTWYAMGVTLTAGESLKWFRQAFEIEEDFQHMLNQVKDVEAGSNGLIFTPYLSGERTPHNDSKARGVFYGMNLTHRRKHFMRSVLEGVSYSLKDCHELIKHIIQSESFVVTGGAVKSEAWCQILADVLGVRLKKSGQFEGPAIGAAILAGIGIGHWKTPGEAAREDIENVITPDLERNQIYEEGFEKYRELYVKLK</sequence>
<dbReference type="AlphaFoldDB" id="A0A0M3R8T6"/>
<dbReference type="CDD" id="cd07808">
    <property type="entry name" value="ASKHA_NBD_FGGY_EcXK-like"/>
    <property type="match status" value="1"/>
</dbReference>
<keyword evidence="4 8" id="KW-0547">Nucleotide-binding</keyword>
<dbReference type="STRING" id="1441095.AM592_00505"/>
<evidence type="ECO:0000256" key="8">
    <source>
        <dbReference type="HAMAP-Rule" id="MF_02220"/>
    </source>
</evidence>
<reference evidence="14" key="1">
    <citation type="submission" date="2015-08" db="EMBL/GenBank/DDBJ databases">
        <title>Genome sequencing project for genomic taxonomy and phylogenomics of Bacillus-like bacteria.</title>
        <authorList>
            <person name="Liu B."/>
            <person name="Wang J."/>
            <person name="Zhu Y."/>
            <person name="Liu G."/>
            <person name="Chen Q."/>
            <person name="Chen Z."/>
            <person name="Lan J."/>
            <person name="Che J."/>
            <person name="Ge C."/>
            <person name="Shi H."/>
            <person name="Pan Z."/>
            <person name="Liu X."/>
        </authorList>
    </citation>
    <scope>NUCLEOTIDE SEQUENCE [LARGE SCALE GENOMIC DNA]</scope>
    <source>
        <strain evidence="14">FJAT-4402</strain>
    </source>
</reference>
<evidence type="ECO:0000256" key="5">
    <source>
        <dbReference type="ARBA" id="ARBA00022777"/>
    </source>
</evidence>
<dbReference type="PANTHER" id="PTHR43095">
    <property type="entry name" value="SUGAR KINASE"/>
    <property type="match status" value="1"/>
</dbReference>
<feature type="domain" description="Carbohydrate kinase FGGY C-terminal" evidence="12">
    <location>
        <begin position="254"/>
        <end position="442"/>
    </location>
</feature>
<comment type="similarity">
    <text evidence="1 8 9">Belongs to the FGGY kinase family.</text>
</comment>
<dbReference type="InterPro" id="IPR018484">
    <property type="entry name" value="FGGY_N"/>
</dbReference>
<dbReference type="PIRSF" id="PIRSF000538">
    <property type="entry name" value="GlpK"/>
    <property type="match status" value="1"/>
</dbReference>
<proteinExistence type="inferred from homology"/>
<dbReference type="Pfam" id="PF00370">
    <property type="entry name" value="FGGY_N"/>
    <property type="match status" value="1"/>
</dbReference>
<keyword evidence="3 8" id="KW-0808">Transferase</keyword>
<dbReference type="EC" id="2.7.1.17" evidence="8 10"/>
<dbReference type="PATRIC" id="fig|1441095.3.peg.113"/>
<gene>
    <name evidence="8 10" type="primary">xylB</name>
    <name evidence="13" type="ORF">AM592_00505</name>
</gene>
<evidence type="ECO:0000256" key="9">
    <source>
        <dbReference type="RuleBase" id="RU003733"/>
    </source>
</evidence>
<dbReference type="PANTHER" id="PTHR43095:SF5">
    <property type="entry name" value="XYLULOSE KINASE"/>
    <property type="match status" value="1"/>
</dbReference>
<dbReference type="Gene3D" id="3.30.420.40">
    <property type="match status" value="2"/>
</dbReference>
<dbReference type="Pfam" id="PF02782">
    <property type="entry name" value="FGGY_C"/>
    <property type="match status" value="1"/>
</dbReference>
<evidence type="ECO:0000256" key="7">
    <source>
        <dbReference type="ARBA" id="ARBA00023277"/>
    </source>
</evidence>
<evidence type="ECO:0000313" key="13">
    <source>
        <dbReference type="EMBL" id="ALC80246.1"/>
    </source>
</evidence>
<dbReference type="GO" id="GO:0005998">
    <property type="term" value="P:xylulose catabolic process"/>
    <property type="evidence" value="ECO:0007669"/>
    <property type="project" value="UniProtKB-UniRule"/>
</dbReference>
<dbReference type="PROSITE" id="PS00933">
    <property type="entry name" value="FGGY_KINASES_1"/>
    <property type="match status" value="1"/>
</dbReference>
<dbReference type="GO" id="GO:0042732">
    <property type="term" value="P:D-xylose metabolic process"/>
    <property type="evidence" value="ECO:0007669"/>
    <property type="project" value="UniProtKB-KW"/>
</dbReference>
<evidence type="ECO:0000256" key="2">
    <source>
        <dbReference type="ARBA" id="ARBA00022629"/>
    </source>
</evidence>
<evidence type="ECO:0000313" key="14">
    <source>
        <dbReference type="Proteomes" id="UP000067625"/>
    </source>
</evidence>
<dbReference type="SUPFAM" id="SSF53067">
    <property type="entry name" value="Actin-like ATPase domain"/>
    <property type="match status" value="2"/>
</dbReference>
<reference evidence="13 14" key="2">
    <citation type="journal article" date="2016" name="Int. J. Syst. Evol. Microbiol.">
        <title>Bacillus gobiensis sp. nov., isolated from a soil sample.</title>
        <authorList>
            <person name="Liu B."/>
            <person name="Liu G.H."/>
            <person name="Cetin S."/>
            <person name="Schumann P."/>
            <person name="Pan Z.Z."/>
            <person name="Chen Q.Q."/>
        </authorList>
    </citation>
    <scope>NUCLEOTIDE SEQUENCE [LARGE SCALE GENOMIC DNA]</scope>
    <source>
        <strain evidence="13 14">FJAT-4402</strain>
    </source>
</reference>
<feature type="site" description="Important for activity" evidence="8">
    <location>
        <position position="7"/>
    </location>
</feature>
<comment type="function">
    <text evidence="8">Catalyzes the phosphorylation of D-xylulose to D-xylulose 5-phosphate.</text>
</comment>
<comment type="catalytic activity">
    <reaction evidence="8 10">
        <text>D-xylulose + ATP = D-xylulose 5-phosphate + ADP + H(+)</text>
        <dbReference type="Rhea" id="RHEA:10964"/>
        <dbReference type="ChEBI" id="CHEBI:15378"/>
        <dbReference type="ChEBI" id="CHEBI:17140"/>
        <dbReference type="ChEBI" id="CHEBI:30616"/>
        <dbReference type="ChEBI" id="CHEBI:57737"/>
        <dbReference type="ChEBI" id="CHEBI:456216"/>
        <dbReference type="EC" id="2.7.1.17"/>
    </reaction>
</comment>
<dbReference type="InterPro" id="IPR043129">
    <property type="entry name" value="ATPase_NBD"/>
</dbReference>
<dbReference type="InterPro" id="IPR018485">
    <property type="entry name" value="FGGY_C"/>
</dbReference>
<dbReference type="EMBL" id="CP012600">
    <property type="protein sequence ID" value="ALC80246.1"/>
    <property type="molecule type" value="Genomic_DNA"/>
</dbReference>
<dbReference type="PROSITE" id="PS00445">
    <property type="entry name" value="FGGY_KINASES_2"/>
    <property type="match status" value="1"/>
</dbReference>